<dbReference type="Gene3D" id="3.90.25.10">
    <property type="entry name" value="UDP-galactose 4-epimerase, domain 1"/>
    <property type="match status" value="1"/>
</dbReference>
<evidence type="ECO:0000313" key="4">
    <source>
        <dbReference type="EMBL" id="OGY50275.1"/>
    </source>
</evidence>
<keyword evidence="2" id="KW-0560">Oxidoreductase</keyword>
<dbReference type="UniPathway" id="UPA00124"/>
<dbReference type="GO" id="GO:0008831">
    <property type="term" value="F:dTDP-4-dehydrorhamnose reductase activity"/>
    <property type="evidence" value="ECO:0007669"/>
    <property type="project" value="UniProtKB-EC"/>
</dbReference>
<feature type="domain" description="RmlD-like substrate binding" evidence="3">
    <location>
        <begin position="21"/>
        <end position="308"/>
    </location>
</feature>
<keyword evidence="2" id="KW-0521">NADP</keyword>
<dbReference type="EC" id="1.1.1.133" evidence="2"/>
<evidence type="ECO:0000256" key="1">
    <source>
        <dbReference type="ARBA" id="ARBA00010944"/>
    </source>
</evidence>
<comment type="similarity">
    <text evidence="1 2">Belongs to the dTDP-4-dehydrorhamnose reductase family.</text>
</comment>
<dbReference type="InterPro" id="IPR029903">
    <property type="entry name" value="RmlD-like-bd"/>
</dbReference>
<dbReference type="AlphaFoldDB" id="A0A1G1YD43"/>
<comment type="caution">
    <text evidence="4">The sequence shown here is derived from an EMBL/GenBank/DDBJ whole genome shotgun (WGS) entry which is preliminary data.</text>
</comment>
<dbReference type="PANTHER" id="PTHR10491">
    <property type="entry name" value="DTDP-4-DEHYDRORHAMNOSE REDUCTASE"/>
    <property type="match status" value="1"/>
</dbReference>
<sequence>MNSYINNKIIREKLSNLNGKTILITGANGMLGSALADILAWNLSDANIIALNHDQLDVTDRNSVLKFSFGPIDLILHCAAKVDAEYCEINPKICRDVIIDGTRNLIDLAKLTKAKIFYPQSFLIFDGQDLPIAEETKPSPLCVYGRCKLEAERLIIKRLPNHLIVRLAGFFGGYQKDKNFVGKFIPHLAKIMNENKTFQEVGDRVWQPTYTYDLAYNCLVLLAEGKKGIYNMAGQGECSFYELACEIVKYLGISNRIKIIKVSADKFARKESAKRPLKATIVNKRLRDEGLDLQRFWQESLKEYLNHEYFKKLF</sequence>
<dbReference type="GO" id="GO:0019305">
    <property type="term" value="P:dTDP-rhamnose biosynthetic process"/>
    <property type="evidence" value="ECO:0007669"/>
    <property type="project" value="UniProtKB-UniPathway"/>
</dbReference>
<gene>
    <name evidence="4" type="ORF">A3J65_04570</name>
</gene>
<dbReference type="Gene3D" id="3.40.50.720">
    <property type="entry name" value="NAD(P)-binding Rossmann-like Domain"/>
    <property type="match status" value="1"/>
</dbReference>
<name>A0A1G1YD43_9BACT</name>
<proteinExistence type="inferred from homology"/>
<dbReference type="CDD" id="cd05254">
    <property type="entry name" value="dTDP_HR_like_SDR_e"/>
    <property type="match status" value="1"/>
</dbReference>
<dbReference type="InterPro" id="IPR036291">
    <property type="entry name" value="NAD(P)-bd_dom_sf"/>
</dbReference>
<dbReference type="SUPFAM" id="SSF51735">
    <property type="entry name" value="NAD(P)-binding Rossmann-fold domains"/>
    <property type="match status" value="1"/>
</dbReference>
<evidence type="ECO:0000259" key="3">
    <source>
        <dbReference type="Pfam" id="PF04321"/>
    </source>
</evidence>
<dbReference type="Pfam" id="PF04321">
    <property type="entry name" value="RmlD_sub_bind"/>
    <property type="match status" value="1"/>
</dbReference>
<dbReference type="PANTHER" id="PTHR10491:SF4">
    <property type="entry name" value="METHIONINE ADENOSYLTRANSFERASE 2 SUBUNIT BETA"/>
    <property type="match status" value="1"/>
</dbReference>
<accession>A0A1G1YD43</accession>
<evidence type="ECO:0000256" key="2">
    <source>
        <dbReference type="RuleBase" id="RU364082"/>
    </source>
</evidence>
<dbReference type="EMBL" id="MHIK01000064">
    <property type="protein sequence ID" value="OGY50275.1"/>
    <property type="molecule type" value="Genomic_DNA"/>
</dbReference>
<protein>
    <recommendedName>
        <fullName evidence="2">dTDP-4-dehydrorhamnose reductase</fullName>
        <ecNumber evidence="2">1.1.1.133</ecNumber>
    </recommendedName>
</protein>
<dbReference type="InterPro" id="IPR005913">
    <property type="entry name" value="dTDP_dehydrorham_reduct"/>
</dbReference>
<comment type="pathway">
    <text evidence="2">Carbohydrate biosynthesis; dTDP-L-rhamnose biosynthesis.</text>
</comment>
<organism evidence="4 5">
    <name type="scientific">Candidatus Buchananbacteria bacterium RIFCSPHIGHO2_02_FULL_45_11b</name>
    <dbReference type="NCBI Taxonomy" id="1797541"/>
    <lineage>
        <taxon>Bacteria</taxon>
        <taxon>Candidatus Buchananiibacteriota</taxon>
    </lineage>
</organism>
<evidence type="ECO:0000313" key="5">
    <source>
        <dbReference type="Proteomes" id="UP000178501"/>
    </source>
</evidence>
<comment type="function">
    <text evidence="2">Catalyzes the reduction of dTDP-6-deoxy-L-lyxo-4-hexulose to yield dTDP-L-rhamnose.</text>
</comment>
<dbReference type="Proteomes" id="UP000178501">
    <property type="component" value="Unassembled WGS sequence"/>
</dbReference>
<reference evidence="4 5" key="1">
    <citation type="journal article" date="2016" name="Nat. Commun.">
        <title>Thousands of microbial genomes shed light on interconnected biogeochemical processes in an aquifer system.</title>
        <authorList>
            <person name="Anantharaman K."/>
            <person name="Brown C.T."/>
            <person name="Hug L.A."/>
            <person name="Sharon I."/>
            <person name="Castelle C.J."/>
            <person name="Probst A.J."/>
            <person name="Thomas B.C."/>
            <person name="Singh A."/>
            <person name="Wilkins M.J."/>
            <person name="Karaoz U."/>
            <person name="Brodie E.L."/>
            <person name="Williams K.H."/>
            <person name="Hubbard S.S."/>
            <person name="Banfield J.F."/>
        </authorList>
    </citation>
    <scope>NUCLEOTIDE SEQUENCE [LARGE SCALE GENOMIC DNA]</scope>
</reference>